<name>A0A1Y5TZX7_9RHOB</name>
<evidence type="ECO:0000256" key="1">
    <source>
        <dbReference type="ARBA" id="ARBA00009437"/>
    </source>
</evidence>
<dbReference type="GO" id="GO:0000976">
    <property type="term" value="F:transcription cis-regulatory region binding"/>
    <property type="evidence" value="ECO:0007669"/>
    <property type="project" value="TreeGrafter"/>
</dbReference>
<keyword evidence="7" id="KW-1185">Reference proteome</keyword>
<dbReference type="Gene3D" id="3.40.190.10">
    <property type="entry name" value="Periplasmic binding protein-like II"/>
    <property type="match status" value="2"/>
</dbReference>
<feature type="domain" description="HTH lysR-type" evidence="5">
    <location>
        <begin position="1"/>
        <end position="58"/>
    </location>
</feature>
<keyword evidence="3" id="KW-0238">DNA-binding</keyword>
<dbReference type="Pfam" id="PF03466">
    <property type="entry name" value="LysR_substrate"/>
    <property type="match status" value="1"/>
</dbReference>
<keyword evidence="2" id="KW-0805">Transcription regulation</keyword>
<organism evidence="6 7">
    <name type="scientific">Falsiruegeria litorea R37</name>
    <dbReference type="NCBI Taxonomy" id="1200284"/>
    <lineage>
        <taxon>Bacteria</taxon>
        <taxon>Pseudomonadati</taxon>
        <taxon>Pseudomonadota</taxon>
        <taxon>Alphaproteobacteria</taxon>
        <taxon>Rhodobacterales</taxon>
        <taxon>Roseobacteraceae</taxon>
        <taxon>Falsiruegeria</taxon>
    </lineage>
</organism>
<proteinExistence type="inferred from homology"/>
<dbReference type="EMBL" id="FWFO01000007">
    <property type="protein sequence ID" value="SLN72532.1"/>
    <property type="molecule type" value="Genomic_DNA"/>
</dbReference>
<evidence type="ECO:0000313" key="6">
    <source>
        <dbReference type="EMBL" id="SLN72532.1"/>
    </source>
</evidence>
<evidence type="ECO:0000256" key="2">
    <source>
        <dbReference type="ARBA" id="ARBA00023015"/>
    </source>
</evidence>
<dbReference type="Pfam" id="PF00126">
    <property type="entry name" value="HTH_1"/>
    <property type="match status" value="1"/>
</dbReference>
<dbReference type="PRINTS" id="PR00039">
    <property type="entry name" value="HTHLYSR"/>
</dbReference>
<dbReference type="RefSeq" id="WP_085797971.1">
    <property type="nucleotide sequence ID" value="NZ_FWFO01000007.1"/>
</dbReference>
<dbReference type="PANTHER" id="PTHR30126">
    <property type="entry name" value="HTH-TYPE TRANSCRIPTIONAL REGULATOR"/>
    <property type="match status" value="1"/>
</dbReference>
<evidence type="ECO:0000313" key="7">
    <source>
        <dbReference type="Proteomes" id="UP000193077"/>
    </source>
</evidence>
<evidence type="ECO:0000259" key="5">
    <source>
        <dbReference type="PROSITE" id="PS50931"/>
    </source>
</evidence>
<dbReference type="PANTHER" id="PTHR30126:SF21">
    <property type="entry name" value="TRANSCRIPTIONAL REGULATOR-RELATED"/>
    <property type="match status" value="1"/>
</dbReference>
<dbReference type="Proteomes" id="UP000193077">
    <property type="component" value="Unassembled WGS sequence"/>
</dbReference>
<dbReference type="SUPFAM" id="SSF53850">
    <property type="entry name" value="Periplasmic binding protein-like II"/>
    <property type="match status" value="1"/>
</dbReference>
<comment type="similarity">
    <text evidence="1">Belongs to the LysR transcriptional regulatory family.</text>
</comment>
<reference evidence="6 7" key="1">
    <citation type="submission" date="2017-03" db="EMBL/GenBank/DDBJ databases">
        <authorList>
            <person name="Afonso C.L."/>
            <person name="Miller P.J."/>
            <person name="Scott M.A."/>
            <person name="Spackman E."/>
            <person name="Goraichik I."/>
            <person name="Dimitrov K.M."/>
            <person name="Suarez D.L."/>
            <person name="Swayne D.E."/>
        </authorList>
    </citation>
    <scope>NUCLEOTIDE SEQUENCE [LARGE SCALE GENOMIC DNA]</scope>
    <source>
        <strain evidence="6 7">CECT 7639</strain>
    </source>
</reference>
<dbReference type="InterPro" id="IPR036390">
    <property type="entry name" value="WH_DNA-bd_sf"/>
</dbReference>
<dbReference type="AlphaFoldDB" id="A0A1Y5TZX7"/>
<dbReference type="PROSITE" id="PS50931">
    <property type="entry name" value="HTH_LYSR"/>
    <property type="match status" value="1"/>
</dbReference>
<accession>A0A1Y5TZX7</accession>
<dbReference type="InterPro" id="IPR036388">
    <property type="entry name" value="WH-like_DNA-bd_sf"/>
</dbReference>
<dbReference type="FunFam" id="1.10.10.10:FF:000001">
    <property type="entry name" value="LysR family transcriptional regulator"/>
    <property type="match status" value="1"/>
</dbReference>
<sequence>MNISAIQTFLSVVRTRNLNRAAEEMNVTQSAVSARLDGLEQALGAQLLIRSRKGATLTKEGFTFLEQAQVIARSWDNARTRISLPHGVTTVFSLACDPGLWTGLGQDWADTIRVRHPDTALEVWTAQTSNAQSWLQSGMCDAALLTEPLTGPQVVSRPFATCNLIQVSSRPRKAVEWHPDYIYVDYGASVRAQHTENWPSDESASVSFSNPDWAMSHLLKQGGSAYLPEQMTTDLLTDGALHRVENAPPFQRQSHLTWRKDRETRFPWLPHDIDI</sequence>
<dbReference type="OrthoDB" id="9815174at2"/>
<evidence type="ECO:0000256" key="3">
    <source>
        <dbReference type="ARBA" id="ARBA00023125"/>
    </source>
</evidence>
<evidence type="ECO:0000256" key="4">
    <source>
        <dbReference type="ARBA" id="ARBA00023163"/>
    </source>
</evidence>
<protein>
    <submittedName>
        <fullName evidence="6">Hca operon transcriptional activator</fullName>
    </submittedName>
</protein>
<keyword evidence="4" id="KW-0804">Transcription</keyword>
<dbReference type="Gene3D" id="1.10.10.10">
    <property type="entry name" value="Winged helix-like DNA-binding domain superfamily/Winged helix DNA-binding domain"/>
    <property type="match status" value="1"/>
</dbReference>
<dbReference type="GO" id="GO:0003700">
    <property type="term" value="F:DNA-binding transcription factor activity"/>
    <property type="evidence" value="ECO:0007669"/>
    <property type="project" value="InterPro"/>
</dbReference>
<gene>
    <name evidence="6" type="primary">hcaR_2</name>
    <name evidence="6" type="ORF">TRL7639_04330</name>
</gene>
<dbReference type="SUPFAM" id="SSF46785">
    <property type="entry name" value="Winged helix' DNA-binding domain"/>
    <property type="match status" value="1"/>
</dbReference>
<dbReference type="InterPro" id="IPR000847">
    <property type="entry name" value="LysR_HTH_N"/>
</dbReference>
<dbReference type="InterPro" id="IPR005119">
    <property type="entry name" value="LysR_subst-bd"/>
</dbReference>